<accession>A0AAP0JUT9</accession>
<gene>
    <name evidence="2" type="ORF">Scep_009771</name>
</gene>
<feature type="compositionally biased region" description="Basic and acidic residues" evidence="1">
    <location>
        <begin position="129"/>
        <end position="147"/>
    </location>
</feature>
<name>A0AAP0JUT9_9MAGN</name>
<evidence type="ECO:0000313" key="3">
    <source>
        <dbReference type="Proteomes" id="UP001419268"/>
    </source>
</evidence>
<feature type="compositionally biased region" description="Low complexity" evidence="1">
    <location>
        <begin position="94"/>
        <end position="104"/>
    </location>
</feature>
<evidence type="ECO:0000256" key="1">
    <source>
        <dbReference type="SAM" id="MobiDB-lite"/>
    </source>
</evidence>
<evidence type="ECO:0000313" key="2">
    <source>
        <dbReference type="EMBL" id="KAK9140090.1"/>
    </source>
</evidence>
<reference evidence="2 3" key="1">
    <citation type="submission" date="2024-01" db="EMBL/GenBank/DDBJ databases">
        <title>Genome assemblies of Stephania.</title>
        <authorList>
            <person name="Yang L."/>
        </authorList>
    </citation>
    <scope>NUCLEOTIDE SEQUENCE [LARGE SCALE GENOMIC DNA]</scope>
    <source>
        <strain evidence="2">JXDWG</strain>
        <tissue evidence="2">Leaf</tissue>
    </source>
</reference>
<sequence length="249" mass="26927">MAKMWEIVLLKHRGQLDGYYLKKNRMGDSSKILGLYANADPEDNQSLVVFSSARFICKSRGLTMALGTKKREKKKERERERDADESSRRDDRAAATAPSAMQQAFGSWHAQHDAAVSVAGGEIGLQCGGERRRGSHVEKAARERRADAQSSSGADDGIGAAVRRRCDDFAIWRKLVMARTAAWTMQEAAAAAGVAQMAAVAAAISAVGRQWRYGARAKRSRHGISNDAVNGASSCADGALSDRSILDEA</sequence>
<dbReference type="EMBL" id="JBBNAG010000004">
    <property type="protein sequence ID" value="KAK9140090.1"/>
    <property type="molecule type" value="Genomic_DNA"/>
</dbReference>
<protein>
    <submittedName>
        <fullName evidence="2">Uncharacterized protein</fullName>
    </submittedName>
</protein>
<keyword evidence="3" id="KW-1185">Reference proteome</keyword>
<feature type="region of interest" description="Disordered" evidence="1">
    <location>
        <begin position="67"/>
        <end position="106"/>
    </location>
</feature>
<dbReference type="AlphaFoldDB" id="A0AAP0JUT9"/>
<feature type="region of interest" description="Disordered" evidence="1">
    <location>
        <begin position="127"/>
        <end position="157"/>
    </location>
</feature>
<organism evidence="2 3">
    <name type="scientific">Stephania cephalantha</name>
    <dbReference type="NCBI Taxonomy" id="152367"/>
    <lineage>
        <taxon>Eukaryota</taxon>
        <taxon>Viridiplantae</taxon>
        <taxon>Streptophyta</taxon>
        <taxon>Embryophyta</taxon>
        <taxon>Tracheophyta</taxon>
        <taxon>Spermatophyta</taxon>
        <taxon>Magnoliopsida</taxon>
        <taxon>Ranunculales</taxon>
        <taxon>Menispermaceae</taxon>
        <taxon>Menispermoideae</taxon>
        <taxon>Cissampelideae</taxon>
        <taxon>Stephania</taxon>
    </lineage>
</organism>
<feature type="compositionally biased region" description="Basic and acidic residues" evidence="1">
    <location>
        <begin position="75"/>
        <end position="93"/>
    </location>
</feature>
<proteinExistence type="predicted"/>
<comment type="caution">
    <text evidence="2">The sequence shown here is derived from an EMBL/GenBank/DDBJ whole genome shotgun (WGS) entry which is preliminary data.</text>
</comment>
<dbReference type="Proteomes" id="UP001419268">
    <property type="component" value="Unassembled WGS sequence"/>
</dbReference>